<dbReference type="GeneID" id="95626133"/>
<gene>
    <name evidence="3" type="ORF">OEIGOIKO_07479</name>
</gene>
<dbReference type="InterPro" id="IPR029501">
    <property type="entry name" value="EndoU_bac"/>
</dbReference>
<evidence type="ECO:0000313" key="3">
    <source>
        <dbReference type="EMBL" id="GCD39623.1"/>
    </source>
</evidence>
<dbReference type="RefSeq" id="WP_125048507.1">
    <property type="nucleotide sequence ID" value="NZ_BHZC01000001.1"/>
</dbReference>
<dbReference type="GO" id="GO:0004519">
    <property type="term" value="F:endonuclease activity"/>
    <property type="evidence" value="ECO:0007669"/>
    <property type="project" value="InterPro"/>
</dbReference>
<organism evidence="3 4">
    <name type="scientific">Streptomyces chrestomyceticus JCM 4735</name>
    <dbReference type="NCBI Taxonomy" id="1306181"/>
    <lineage>
        <taxon>Bacteria</taxon>
        <taxon>Bacillati</taxon>
        <taxon>Actinomycetota</taxon>
        <taxon>Actinomycetes</taxon>
        <taxon>Kitasatosporales</taxon>
        <taxon>Streptomycetaceae</taxon>
        <taxon>Streptomyces</taxon>
    </lineage>
</organism>
<accession>A0A7U9Q1G0</accession>
<evidence type="ECO:0008006" key="5">
    <source>
        <dbReference type="Google" id="ProtNLM"/>
    </source>
</evidence>
<feature type="domain" description="Outer membrane channel protein CpnT-like N-terminal" evidence="2">
    <location>
        <begin position="11"/>
        <end position="135"/>
    </location>
</feature>
<dbReference type="Pfam" id="PF14436">
    <property type="entry name" value="EndoU_bacteria"/>
    <property type="match status" value="1"/>
</dbReference>
<comment type="caution">
    <text evidence="3">The sequence shown here is derived from an EMBL/GenBank/DDBJ whole genome shotgun (WGS) entry which is preliminary data.</text>
</comment>
<evidence type="ECO:0000259" key="2">
    <source>
        <dbReference type="Pfam" id="PF25547"/>
    </source>
</evidence>
<proteinExistence type="predicted"/>
<sequence length="455" mass="48117">MSAADKAKEIVQDLTGMWWPEGDEDELREAARAWRTFADDVEDVTAAAHKPAQDVIDNNKGPGIEAFGDFWRKYHHGGKGYLDDVASAARDMAKALDKFADEIAAAKKKIEHELEIAGAVLVAGTALALFTGGISEIAAAGATEAIVAAAGTAGVAVSATVAEIAGTVLATAAIGSVEAITVDVVVAQGGRNLLGDQKGIDLAEMKDAGTSGLLLGGAFGGAVRGARAIGEAGGVKNVLGNMKLDGLRNINVPLRNFSKRWHTFDNPLRNLNLSLPDLGGRRLAMAGGGPVGPIGRPLLRNAQGNVGGLARAKPSGKFPDSARHHVLKGEIKYGANGQARVTGYHVRPGGRDRPGVKVPKITDRDHASGLTRGHVWMKNPRDGEWIKKRAQSTFFPESWTPAQCDRAIRKAFMNAEVVDPISNMWESTYKGIRIQGYYDPVTGHALTGYPVFPPS</sequence>
<dbReference type="InterPro" id="IPR057746">
    <property type="entry name" value="CpnT-like_N"/>
</dbReference>
<feature type="domain" description="Bacterial EndoU nuclease" evidence="1">
    <location>
        <begin position="322"/>
        <end position="450"/>
    </location>
</feature>
<reference evidence="3 4" key="1">
    <citation type="submission" date="2018-11" db="EMBL/GenBank/DDBJ databases">
        <title>Whole genome sequence of Streptomyces chrestomyceticus NBRC 13444(T).</title>
        <authorList>
            <person name="Komaki H."/>
            <person name="Tamura T."/>
        </authorList>
    </citation>
    <scope>NUCLEOTIDE SEQUENCE [LARGE SCALE GENOMIC DNA]</scope>
    <source>
        <strain evidence="3 4">NBRC 13444</strain>
    </source>
</reference>
<name>A0A7U9Q1G0_9ACTN</name>
<evidence type="ECO:0000313" key="4">
    <source>
        <dbReference type="Proteomes" id="UP000287830"/>
    </source>
</evidence>
<dbReference type="EMBL" id="BHZC01000001">
    <property type="protein sequence ID" value="GCD39623.1"/>
    <property type="molecule type" value="Genomic_DNA"/>
</dbReference>
<dbReference type="OrthoDB" id="4002101at2"/>
<dbReference type="Pfam" id="PF25547">
    <property type="entry name" value="WXG100_2"/>
    <property type="match status" value="1"/>
</dbReference>
<protein>
    <recommendedName>
        <fullName evidence="5">Bacterial EndoU nuclease domain-containing protein</fullName>
    </recommendedName>
</protein>
<dbReference type="AlphaFoldDB" id="A0A7U9Q1G0"/>
<evidence type="ECO:0000259" key="1">
    <source>
        <dbReference type="Pfam" id="PF14436"/>
    </source>
</evidence>
<dbReference type="Proteomes" id="UP000287830">
    <property type="component" value="Unassembled WGS sequence"/>
</dbReference>